<dbReference type="SUPFAM" id="SSF54236">
    <property type="entry name" value="Ubiquitin-like"/>
    <property type="match status" value="2"/>
</dbReference>
<feature type="domain" description="Ras-associating" evidence="2">
    <location>
        <begin position="42"/>
        <end position="136"/>
    </location>
</feature>
<feature type="coiled-coil region" evidence="1">
    <location>
        <begin position="155"/>
        <end position="182"/>
    </location>
</feature>
<dbReference type="InterPro" id="IPR028842">
    <property type="entry name" value="Afadin"/>
</dbReference>
<evidence type="ECO:0000259" key="3">
    <source>
        <dbReference type="PROSITE" id="PS51126"/>
    </source>
</evidence>
<feature type="domain" description="Ras-associating" evidence="2">
    <location>
        <begin position="228"/>
        <end position="323"/>
    </location>
</feature>
<dbReference type="SMART" id="SM01132">
    <property type="entry name" value="DIL"/>
    <property type="match status" value="1"/>
</dbReference>
<sequence>MDADEVKENAAIRVQLTKLIEDWNANRLDLFALSEPNEELEFHGVMRFYFQESGQRMATKCIRVSSTATTRAVIEALIEKFHADLRLLSTPNYSLWEVHENGEKRKLLPDEKPLLVQLNWHKDDREGRFLLQGERDLAGAVDHLLQLPIDGDNNVAMKRKLSKREKRELKKLERQKQLAQAREAEDVTDLLYVEVPNTNFTRTISNPEVVMKKRRERKLEQKLKELGEGGSLKIYGEELSETKPYVTLLLALRDRADKVIRETLEKYGLGRHSANKFCLVEVRTLPDGQIEERVLDKDDCPLLILAREGSNGDPTFHVRLRGSRILSTASKSHAPSEHEVQAVETLPYLLEINPDGSEPAGASRVFVIRPNVTEIGCDRNFNNPNAQALCLYGPFVLPRHCVIALMDGVATLTPCEVGAEISVDARPISETAILRDGCLVCIGRTHLFRFHEKGGELISAVVAAEDLLNAVIRSVDPTKLGFKLASAYTLYMCSRYCVSRELSSTMCKLLSKAAEMMLITIQDNRYNASMLAYWMSNAAETLNFIKLDVDVSSKTSPEPQESIADAVQKAFDHLAACLKRDLHAAMPPLLDPQASDAVAVEPCRHILNCVMNLLRLSRVNAALTIQLFSQLFHYINMYLFNWLVSREGATYCRQSWGKRLKARLSHLLNWAEQQGLELAAECRLERVLQAVHLLEATKTLNHLDAIGAHLTKLNSIQVAHLLECYSVESNEELIDRQFVELLIQIAERQVDQVLKNDFQPLQLEEEIDLLLPFLIPDDGYSSEMMRGVPAGLQEYADGLFQQGVGKLVMQPTSSGSWSVHFVNNSIAAAGGGSDSETVVSLYLMFRFVSS</sequence>
<reference evidence="4" key="2">
    <citation type="submission" date="2014-03" db="EMBL/GenBank/DDBJ databases">
        <title>The whipworm genome and dual-species transcriptomics of an intimate host-pathogen interaction.</title>
        <authorList>
            <person name="Foth B.J."/>
            <person name="Tsai I.J."/>
            <person name="Reid A.J."/>
            <person name="Bancroft A.J."/>
            <person name="Nichol S."/>
            <person name="Tracey A."/>
            <person name="Holroyd N."/>
            <person name="Cotton J.A."/>
            <person name="Stanley E.J."/>
            <person name="Zarowiecki M."/>
            <person name="Liu J.Z."/>
            <person name="Huckvale T."/>
            <person name="Cooper P.J."/>
            <person name="Grencis R.K."/>
            <person name="Berriman M."/>
        </authorList>
    </citation>
    <scope>NUCLEOTIDE SEQUENCE [LARGE SCALE GENOMIC DNA]</scope>
</reference>
<feature type="domain" description="Dilute" evidence="3">
    <location>
        <begin position="515"/>
        <end position="748"/>
    </location>
</feature>
<dbReference type="PANTHER" id="PTHR10398">
    <property type="entry name" value="AFADIN"/>
    <property type="match status" value="1"/>
</dbReference>
<dbReference type="STRING" id="36087.A0A077ZCJ2"/>
<dbReference type="GO" id="GO:0007165">
    <property type="term" value="P:signal transduction"/>
    <property type="evidence" value="ECO:0007669"/>
    <property type="project" value="InterPro"/>
</dbReference>
<keyword evidence="5" id="KW-1185">Reference proteome</keyword>
<dbReference type="CDD" id="cd22711">
    <property type="entry name" value="FHA_AFDN"/>
    <property type="match status" value="1"/>
</dbReference>
<accession>A0A077ZCJ2</accession>
<protein>
    <submittedName>
        <fullName evidence="4">RA and DIL domain containing protein</fullName>
    </submittedName>
</protein>
<dbReference type="Pfam" id="PF00498">
    <property type="entry name" value="FHA"/>
    <property type="match status" value="1"/>
</dbReference>
<proteinExistence type="predicted"/>
<dbReference type="Gene3D" id="2.60.200.20">
    <property type="match status" value="1"/>
</dbReference>
<evidence type="ECO:0000313" key="4">
    <source>
        <dbReference type="EMBL" id="CDW57248.1"/>
    </source>
</evidence>
<dbReference type="CDD" id="cd01782">
    <property type="entry name" value="RA1_Afadin"/>
    <property type="match status" value="1"/>
</dbReference>
<dbReference type="InterPro" id="IPR000253">
    <property type="entry name" value="FHA_dom"/>
</dbReference>
<dbReference type="OrthoDB" id="6260541at2759"/>
<dbReference type="PROSITE" id="PS51126">
    <property type="entry name" value="DILUTE"/>
    <property type="match status" value="1"/>
</dbReference>
<dbReference type="SUPFAM" id="SSF49879">
    <property type="entry name" value="SMAD/FHA domain"/>
    <property type="match status" value="1"/>
</dbReference>
<dbReference type="Pfam" id="PF01843">
    <property type="entry name" value="DIL"/>
    <property type="match status" value="1"/>
</dbReference>
<dbReference type="GO" id="GO:0032880">
    <property type="term" value="P:regulation of protein localization"/>
    <property type="evidence" value="ECO:0007669"/>
    <property type="project" value="TreeGrafter"/>
</dbReference>
<dbReference type="Gene3D" id="3.10.20.90">
    <property type="entry name" value="Phosphatidylinositol 3-kinase Catalytic Subunit, Chain A, domain 1"/>
    <property type="match status" value="2"/>
</dbReference>
<dbReference type="InterPro" id="IPR029071">
    <property type="entry name" value="Ubiquitin-like_domsf"/>
</dbReference>
<dbReference type="GO" id="GO:0050839">
    <property type="term" value="F:cell adhesion molecule binding"/>
    <property type="evidence" value="ECO:0007669"/>
    <property type="project" value="TreeGrafter"/>
</dbReference>
<evidence type="ECO:0000259" key="2">
    <source>
        <dbReference type="PROSITE" id="PS50200"/>
    </source>
</evidence>
<dbReference type="InterPro" id="IPR008984">
    <property type="entry name" value="SMAD_FHA_dom_sf"/>
</dbReference>
<evidence type="ECO:0000313" key="5">
    <source>
        <dbReference type="Proteomes" id="UP000030665"/>
    </source>
</evidence>
<keyword evidence="1" id="KW-0175">Coiled coil</keyword>
<dbReference type="Pfam" id="PF00788">
    <property type="entry name" value="RA"/>
    <property type="match status" value="2"/>
</dbReference>
<dbReference type="PROSITE" id="PS50200">
    <property type="entry name" value="RA"/>
    <property type="match status" value="2"/>
</dbReference>
<dbReference type="Proteomes" id="UP000030665">
    <property type="component" value="Unassembled WGS sequence"/>
</dbReference>
<dbReference type="InterPro" id="IPR000159">
    <property type="entry name" value="RA_dom"/>
</dbReference>
<organism evidence="4 5">
    <name type="scientific">Trichuris trichiura</name>
    <name type="common">Whipworm</name>
    <name type="synonym">Trichocephalus trichiurus</name>
    <dbReference type="NCBI Taxonomy" id="36087"/>
    <lineage>
        <taxon>Eukaryota</taxon>
        <taxon>Metazoa</taxon>
        <taxon>Ecdysozoa</taxon>
        <taxon>Nematoda</taxon>
        <taxon>Enoplea</taxon>
        <taxon>Dorylaimia</taxon>
        <taxon>Trichinellida</taxon>
        <taxon>Trichuridae</taxon>
        <taxon>Trichuris</taxon>
    </lineage>
</organism>
<dbReference type="EMBL" id="HG806141">
    <property type="protein sequence ID" value="CDW57248.1"/>
    <property type="molecule type" value="Genomic_DNA"/>
</dbReference>
<dbReference type="SMART" id="SM00314">
    <property type="entry name" value="RA"/>
    <property type="match status" value="2"/>
</dbReference>
<name>A0A077ZCJ2_TRITR</name>
<dbReference type="PANTHER" id="PTHR10398:SF2">
    <property type="entry name" value="AFADIN"/>
    <property type="match status" value="1"/>
</dbReference>
<dbReference type="AlphaFoldDB" id="A0A077ZCJ2"/>
<dbReference type="InterPro" id="IPR002710">
    <property type="entry name" value="Dilute_dom"/>
</dbReference>
<gene>
    <name evidence="4" type="ORF">TTRE_0000553901</name>
</gene>
<evidence type="ECO:0000256" key="1">
    <source>
        <dbReference type="SAM" id="Coils"/>
    </source>
</evidence>
<dbReference type="GO" id="GO:0005912">
    <property type="term" value="C:adherens junction"/>
    <property type="evidence" value="ECO:0007669"/>
    <property type="project" value="TreeGrafter"/>
</dbReference>
<reference evidence="4" key="1">
    <citation type="submission" date="2014-01" db="EMBL/GenBank/DDBJ databases">
        <authorList>
            <person name="Aslett M."/>
        </authorList>
    </citation>
    <scope>NUCLEOTIDE SEQUENCE</scope>
</reference>